<keyword evidence="1" id="KW-0732">Signal</keyword>
<feature type="chain" id="PRO_5039801540" evidence="1">
    <location>
        <begin position="18"/>
        <end position="42"/>
    </location>
</feature>
<dbReference type="EMBL" id="LR031569">
    <property type="protein sequence ID" value="VDC69069.1"/>
    <property type="molecule type" value="Genomic_DNA"/>
</dbReference>
<sequence>MVPQLLLFTMLLRTCSGTLVSVKAYLWKRFCFVETRSATGGA</sequence>
<gene>
    <name evidence="3" type="ORF">BRAA06T27609Z</name>
    <name evidence="2" type="ORF">BRAPAZ1V2_A06P55320.2</name>
</gene>
<accession>A0A3P5YPN1</accession>
<dbReference type="EMBL" id="LS974622">
    <property type="protein sequence ID" value="CAG7873292.1"/>
    <property type="molecule type" value="Genomic_DNA"/>
</dbReference>
<evidence type="ECO:0000313" key="3">
    <source>
        <dbReference type="EMBL" id="VDC69069.1"/>
    </source>
</evidence>
<proteinExistence type="predicted"/>
<evidence type="ECO:0000256" key="1">
    <source>
        <dbReference type="SAM" id="SignalP"/>
    </source>
</evidence>
<reference evidence="3" key="1">
    <citation type="submission" date="2018-11" db="EMBL/GenBank/DDBJ databases">
        <authorList>
            <consortium name="Genoscope - CEA"/>
            <person name="William W."/>
        </authorList>
    </citation>
    <scope>NUCLEOTIDE SEQUENCE</scope>
</reference>
<dbReference type="Gramene" id="A06p55320.2_BraZ1">
    <property type="protein sequence ID" value="A06p55320.2_BraZ1.CDS"/>
    <property type="gene ID" value="A06g55320.2_BraZ1"/>
</dbReference>
<organism evidence="3">
    <name type="scientific">Brassica campestris</name>
    <name type="common">Field mustard</name>
    <dbReference type="NCBI Taxonomy" id="3711"/>
    <lineage>
        <taxon>Eukaryota</taxon>
        <taxon>Viridiplantae</taxon>
        <taxon>Streptophyta</taxon>
        <taxon>Embryophyta</taxon>
        <taxon>Tracheophyta</taxon>
        <taxon>Spermatophyta</taxon>
        <taxon>Magnoliopsida</taxon>
        <taxon>eudicotyledons</taxon>
        <taxon>Gunneridae</taxon>
        <taxon>Pentapetalae</taxon>
        <taxon>rosids</taxon>
        <taxon>malvids</taxon>
        <taxon>Brassicales</taxon>
        <taxon>Brassicaceae</taxon>
        <taxon>Brassiceae</taxon>
        <taxon>Brassica</taxon>
    </lineage>
</organism>
<evidence type="ECO:0000313" key="2">
    <source>
        <dbReference type="EMBL" id="CAG7873292.1"/>
    </source>
</evidence>
<protein>
    <submittedName>
        <fullName evidence="2">Uncharacterized protein</fullName>
    </submittedName>
</protein>
<feature type="signal peptide" evidence="1">
    <location>
        <begin position="1"/>
        <end position="17"/>
    </location>
</feature>
<dbReference type="Proteomes" id="UP000694005">
    <property type="component" value="Chromosome A06"/>
</dbReference>
<dbReference type="AlphaFoldDB" id="A0A3P5YPN1"/>
<name>A0A3P5YPN1_BRACM</name>